<feature type="region of interest" description="Disordered" evidence="6">
    <location>
        <begin position="445"/>
        <end position="469"/>
    </location>
</feature>
<evidence type="ECO:0000256" key="1">
    <source>
        <dbReference type="ARBA" id="ARBA00012513"/>
    </source>
</evidence>
<dbReference type="Gene3D" id="1.10.510.10">
    <property type="entry name" value="Transferase(Phosphotransferase) domain 1"/>
    <property type="match status" value="1"/>
</dbReference>
<dbReference type="InterPro" id="IPR008271">
    <property type="entry name" value="Ser/Thr_kinase_AS"/>
</dbReference>
<feature type="domain" description="Protein kinase" evidence="7">
    <location>
        <begin position="24"/>
        <end position="303"/>
    </location>
</feature>
<proteinExistence type="predicted"/>
<dbReference type="Proteomes" id="UP001652660">
    <property type="component" value="Chromosome 3e"/>
</dbReference>
<dbReference type="PROSITE" id="PS50011">
    <property type="entry name" value="PROTEIN_KINASE_DOM"/>
    <property type="match status" value="1"/>
</dbReference>
<organism evidence="8 9">
    <name type="scientific">Coffea arabica</name>
    <name type="common">Arabian coffee</name>
    <dbReference type="NCBI Taxonomy" id="13443"/>
    <lineage>
        <taxon>Eukaryota</taxon>
        <taxon>Viridiplantae</taxon>
        <taxon>Streptophyta</taxon>
        <taxon>Embryophyta</taxon>
        <taxon>Tracheophyta</taxon>
        <taxon>Spermatophyta</taxon>
        <taxon>Magnoliopsida</taxon>
        <taxon>eudicotyledons</taxon>
        <taxon>Gunneridae</taxon>
        <taxon>Pentapetalae</taxon>
        <taxon>asterids</taxon>
        <taxon>lamiids</taxon>
        <taxon>Gentianales</taxon>
        <taxon>Rubiaceae</taxon>
        <taxon>Ixoroideae</taxon>
        <taxon>Gardenieae complex</taxon>
        <taxon>Bertiereae - Coffeeae clade</taxon>
        <taxon>Coffeeae</taxon>
        <taxon>Coffea</taxon>
    </lineage>
</organism>
<dbReference type="Gene3D" id="3.10.20.90">
    <property type="entry name" value="Phosphatidylinositol 3-kinase Catalytic Subunit, Chain A, domain 1"/>
    <property type="match status" value="1"/>
</dbReference>
<dbReference type="EC" id="2.7.11.1" evidence="1"/>
<name>A0ABM4X8R0_COFAR</name>
<evidence type="ECO:0000256" key="2">
    <source>
        <dbReference type="ARBA" id="ARBA00022527"/>
    </source>
</evidence>
<reference evidence="9" key="1">
    <citation type="submission" date="2025-08" db="UniProtKB">
        <authorList>
            <consortium name="RefSeq"/>
        </authorList>
    </citation>
    <scope>IDENTIFICATION</scope>
    <source>
        <tissue evidence="9">Leaves</tissue>
    </source>
</reference>
<evidence type="ECO:0000256" key="5">
    <source>
        <dbReference type="ARBA" id="ARBA00048679"/>
    </source>
</evidence>
<evidence type="ECO:0000256" key="3">
    <source>
        <dbReference type="ARBA" id="ARBA00022777"/>
    </source>
</evidence>
<dbReference type="InterPro" id="IPR011009">
    <property type="entry name" value="Kinase-like_dom_sf"/>
</dbReference>
<dbReference type="PANTHER" id="PTHR13902">
    <property type="entry name" value="SERINE/THREONINE-PROTEIN KINASE WNK WITH NO LYSINE -RELATED"/>
    <property type="match status" value="1"/>
</dbReference>
<dbReference type="Gene3D" id="3.30.200.20">
    <property type="entry name" value="Phosphorylase Kinase, domain 1"/>
    <property type="match status" value="1"/>
</dbReference>
<comment type="catalytic activity">
    <reaction evidence="5">
        <text>L-seryl-[protein] + ATP = O-phospho-L-seryl-[protein] + ADP + H(+)</text>
        <dbReference type="Rhea" id="RHEA:17989"/>
        <dbReference type="Rhea" id="RHEA-COMP:9863"/>
        <dbReference type="Rhea" id="RHEA-COMP:11604"/>
        <dbReference type="ChEBI" id="CHEBI:15378"/>
        <dbReference type="ChEBI" id="CHEBI:29999"/>
        <dbReference type="ChEBI" id="CHEBI:30616"/>
        <dbReference type="ChEBI" id="CHEBI:83421"/>
        <dbReference type="ChEBI" id="CHEBI:456216"/>
        <dbReference type="EC" id="2.7.11.1"/>
    </reaction>
</comment>
<sequence>MNAVIDLYADHPDFVEVDPTGRYGRYNEILGKGASKTVYRAFDEYEGIEVAWNQVKLNDFLQSPDDLERLYCEIHLLKTLKHKNIMKFCASWVDTANRNINFVTEMFTSGTLRQYRMKHKRVNIRAIKNWCRQILKGLLYLHSHDPPVIHRDLKCDNIFVNGNQGEVKIGDLGLAAFLRKSHAARCVGTPEFMAPEVYAEEYNELVDIYAFGMCILEMVTFEYPYSECTHPAQIYKKVISEHRNGLEYHQNGYETNGIDLLNSQEESLGSVDITINGKRREDDGIFLRLRIADEEGRVRNIYFPFDIETDTALCVAAEMIAELDLTDQDMSKIAEMIDGEIACLVPEWKRRLYNEEIPNYSNGRCCQNCASNGSLLSYLTLNGSGAKNLQVLCPQHGCGSIHGRFEEITYQFEGSEQCLTESAPLVSSQSDIIHYTDIWAQHEGPELRSQNSSRNQCDDHLEPSQQSTFSSDEKIIKIIEEDRYNAPETRDCPTSPGHSEAADYENEIRQELRWLKAKYQMQLRELGVVSTGIVTKPSSLLDSIQSKKDLLSSVLSTPREVQDGSLHQSLISDKHFPPYLPVYTGKKCANQMLRDQELAYSSCSPEHMITAKSYYTGALLPHPLHRATSLPVDAIDV</sequence>
<dbReference type="InterPro" id="IPR000719">
    <property type="entry name" value="Prot_kinase_dom"/>
</dbReference>
<dbReference type="InterPro" id="IPR050588">
    <property type="entry name" value="WNK_Ser-Thr_kinase"/>
</dbReference>
<dbReference type="SUPFAM" id="SSF56112">
    <property type="entry name" value="Protein kinase-like (PK-like)"/>
    <property type="match status" value="1"/>
</dbReference>
<evidence type="ECO:0000256" key="4">
    <source>
        <dbReference type="ARBA" id="ARBA00047899"/>
    </source>
</evidence>
<dbReference type="CDD" id="cd13983">
    <property type="entry name" value="STKc_WNK"/>
    <property type="match status" value="1"/>
</dbReference>
<dbReference type="SMART" id="SM00220">
    <property type="entry name" value="S_TKc"/>
    <property type="match status" value="1"/>
</dbReference>
<evidence type="ECO:0000256" key="6">
    <source>
        <dbReference type="SAM" id="MobiDB-lite"/>
    </source>
</evidence>
<protein>
    <recommendedName>
        <fullName evidence="1">non-specific serine/threonine protein kinase</fullName>
        <ecNumber evidence="1">2.7.11.1</ecNumber>
    </recommendedName>
</protein>
<comment type="catalytic activity">
    <reaction evidence="4">
        <text>L-threonyl-[protein] + ATP = O-phospho-L-threonyl-[protein] + ADP + H(+)</text>
        <dbReference type="Rhea" id="RHEA:46608"/>
        <dbReference type="Rhea" id="RHEA-COMP:11060"/>
        <dbReference type="Rhea" id="RHEA-COMP:11605"/>
        <dbReference type="ChEBI" id="CHEBI:15378"/>
        <dbReference type="ChEBI" id="CHEBI:30013"/>
        <dbReference type="ChEBI" id="CHEBI:30616"/>
        <dbReference type="ChEBI" id="CHEBI:61977"/>
        <dbReference type="ChEBI" id="CHEBI:456216"/>
        <dbReference type="EC" id="2.7.11.1"/>
    </reaction>
</comment>
<accession>A0ABM4X8R0</accession>
<evidence type="ECO:0000313" key="9">
    <source>
        <dbReference type="RefSeq" id="XP_071940436.1"/>
    </source>
</evidence>
<dbReference type="Pfam" id="PF00069">
    <property type="entry name" value="Pkinase"/>
    <property type="match status" value="1"/>
</dbReference>
<dbReference type="PROSITE" id="PS00108">
    <property type="entry name" value="PROTEIN_KINASE_ST"/>
    <property type="match status" value="1"/>
</dbReference>
<keyword evidence="8" id="KW-1185">Reference proteome</keyword>
<evidence type="ECO:0000259" key="7">
    <source>
        <dbReference type="PROSITE" id="PS50011"/>
    </source>
</evidence>
<keyword evidence="2" id="KW-0723">Serine/threonine-protein kinase</keyword>
<evidence type="ECO:0000313" key="8">
    <source>
        <dbReference type="Proteomes" id="UP001652660"/>
    </source>
</evidence>
<gene>
    <name evidence="9" type="primary">LOC113738250</name>
</gene>
<dbReference type="GeneID" id="113738250"/>
<dbReference type="GO" id="GO:0016301">
    <property type="term" value="F:kinase activity"/>
    <property type="evidence" value="ECO:0007669"/>
    <property type="project" value="UniProtKB-KW"/>
</dbReference>
<keyword evidence="3 9" id="KW-0418">Kinase</keyword>
<dbReference type="RefSeq" id="XP_071940436.1">
    <property type="nucleotide sequence ID" value="XM_072084335.1"/>
</dbReference>
<keyword evidence="3 9" id="KW-0808">Transferase</keyword>